<name>A0ABR9AL16_9BACT</name>
<comment type="subcellular location">
    <subcellularLocation>
        <location evidence="1">Cell envelope</location>
    </subcellularLocation>
</comment>
<dbReference type="InterPro" id="IPR013740">
    <property type="entry name" value="Redoxin"/>
</dbReference>
<evidence type="ECO:0000256" key="4">
    <source>
        <dbReference type="ARBA" id="ARBA00023284"/>
    </source>
</evidence>
<dbReference type="RefSeq" id="WP_192009389.1">
    <property type="nucleotide sequence ID" value="NZ_JACYTQ010000002.1"/>
</dbReference>
<keyword evidence="3" id="KW-1015">Disulfide bond</keyword>
<dbReference type="InterPro" id="IPR036249">
    <property type="entry name" value="Thioredoxin-like_sf"/>
</dbReference>
<accession>A0ABR9AL16</accession>
<feature type="domain" description="Thioredoxin" evidence="5">
    <location>
        <begin position="331"/>
        <end position="474"/>
    </location>
</feature>
<evidence type="ECO:0000256" key="2">
    <source>
        <dbReference type="ARBA" id="ARBA00022748"/>
    </source>
</evidence>
<dbReference type="EMBL" id="JACYTQ010000002">
    <property type="protein sequence ID" value="MBD8488523.1"/>
    <property type="molecule type" value="Genomic_DNA"/>
</dbReference>
<reference evidence="6 7" key="1">
    <citation type="submission" date="2020-09" db="EMBL/GenBank/DDBJ databases">
        <title>Echinicola sp. CAU 1574 isolated from sand of Sido Beach.</title>
        <authorList>
            <person name="Kim W."/>
        </authorList>
    </citation>
    <scope>NUCLEOTIDE SEQUENCE [LARGE SCALE GENOMIC DNA]</scope>
    <source>
        <strain evidence="6 7">CAU 1574</strain>
    </source>
</reference>
<dbReference type="PROSITE" id="PS51352">
    <property type="entry name" value="THIOREDOXIN_2"/>
    <property type="match status" value="1"/>
</dbReference>
<keyword evidence="7" id="KW-1185">Reference proteome</keyword>
<dbReference type="CDD" id="cd02966">
    <property type="entry name" value="TlpA_like_family"/>
    <property type="match status" value="1"/>
</dbReference>
<dbReference type="InterPro" id="IPR050553">
    <property type="entry name" value="Thioredoxin_ResA/DsbE_sf"/>
</dbReference>
<dbReference type="InterPro" id="IPR013766">
    <property type="entry name" value="Thioredoxin_domain"/>
</dbReference>
<dbReference type="PANTHER" id="PTHR42852">
    <property type="entry name" value="THIOL:DISULFIDE INTERCHANGE PROTEIN DSBE"/>
    <property type="match status" value="1"/>
</dbReference>
<evidence type="ECO:0000256" key="3">
    <source>
        <dbReference type="ARBA" id="ARBA00023157"/>
    </source>
</evidence>
<evidence type="ECO:0000313" key="6">
    <source>
        <dbReference type="EMBL" id="MBD8488523.1"/>
    </source>
</evidence>
<gene>
    <name evidence="6" type="ORF">IFO69_07200</name>
</gene>
<dbReference type="Proteomes" id="UP000647133">
    <property type="component" value="Unassembled WGS sequence"/>
</dbReference>
<keyword evidence="2" id="KW-0201">Cytochrome c-type biogenesis</keyword>
<protein>
    <submittedName>
        <fullName evidence="6">TlpA family protein disulfide reductase</fullName>
    </submittedName>
</protein>
<organism evidence="6 7">
    <name type="scientific">Echinicola arenosa</name>
    <dbReference type="NCBI Taxonomy" id="2774144"/>
    <lineage>
        <taxon>Bacteria</taxon>
        <taxon>Pseudomonadati</taxon>
        <taxon>Bacteroidota</taxon>
        <taxon>Cytophagia</taxon>
        <taxon>Cytophagales</taxon>
        <taxon>Cyclobacteriaceae</taxon>
        <taxon>Echinicola</taxon>
    </lineage>
</organism>
<keyword evidence="4" id="KW-0676">Redox-active center</keyword>
<sequence>MKTKLLFLPLLILLMYCQPEKEVAVKLKVDLESGEEELPQINLYNLSEQVGGELLNPISSYEADTSGSYIIELDSIDFGLYAIEAGGKSIPVILFEGVDMEVTCDLSDLKTLSYTGEGADESEFYNKFNPFPSSQIQAYGQLEPEEFVAKIDSTFQESMNEINANDSLNSLVAGMEEALLKLRRGFFVKYYPISRKRSAGGEANVDLPESVEAYTSIDGSLAKVGLIMPDYRNAIYNNNQLGFNEYMQAYQEENPDTEMGINKYIELRKDFILEEEDANLHDFLMARLSLDAISYYGEEATEIVFGSYKGKFPDSRYKPYLDAVNAKWEALAEGKPAKEVEGTAPDGSEIKLSDFKGKVVYLDTWATWCGPCRGEFPSAKVLKEEYKDNEDVVFMYASIDSNKDAWEKYLQNDPEFKGVHVYVDGAWKSELCEDYMIKAIPRYILFDKEGKIANAKAPRPSSGDEIREAINTLL</sequence>
<dbReference type="Pfam" id="PF08534">
    <property type="entry name" value="Redoxin"/>
    <property type="match status" value="1"/>
</dbReference>
<evidence type="ECO:0000313" key="7">
    <source>
        <dbReference type="Proteomes" id="UP000647133"/>
    </source>
</evidence>
<evidence type="ECO:0000256" key="1">
    <source>
        <dbReference type="ARBA" id="ARBA00004196"/>
    </source>
</evidence>
<proteinExistence type="predicted"/>
<dbReference type="Gene3D" id="3.40.30.10">
    <property type="entry name" value="Glutaredoxin"/>
    <property type="match status" value="1"/>
</dbReference>
<evidence type="ECO:0000259" key="5">
    <source>
        <dbReference type="PROSITE" id="PS51352"/>
    </source>
</evidence>
<dbReference type="SUPFAM" id="SSF52833">
    <property type="entry name" value="Thioredoxin-like"/>
    <property type="match status" value="1"/>
</dbReference>
<dbReference type="PANTHER" id="PTHR42852:SF6">
    <property type="entry name" value="THIOL:DISULFIDE INTERCHANGE PROTEIN DSBE"/>
    <property type="match status" value="1"/>
</dbReference>
<comment type="caution">
    <text evidence="6">The sequence shown here is derived from an EMBL/GenBank/DDBJ whole genome shotgun (WGS) entry which is preliminary data.</text>
</comment>